<evidence type="ECO:0000256" key="1">
    <source>
        <dbReference type="ARBA" id="ARBA00023015"/>
    </source>
</evidence>
<keyword evidence="6" id="KW-1185">Reference proteome</keyword>
<evidence type="ECO:0000313" key="6">
    <source>
        <dbReference type="Proteomes" id="UP000199062"/>
    </source>
</evidence>
<dbReference type="Proteomes" id="UP000199062">
    <property type="component" value="Unassembled WGS sequence"/>
</dbReference>
<dbReference type="InterPro" id="IPR056493">
    <property type="entry name" value="HVO_0513_N"/>
</dbReference>
<dbReference type="EMBL" id="FOZK01000003">
    <property type="protein sequence ID" value="SFS07189.1"/>
    <property type="molecule type" value="Genomic_DNA"/>
</dbReference>
<name>A0A1I6LUR6_9EURY</name>
<dbReference type="GO" id="GO:0006355">
    <property type="term" value="P:regulation of DNA-templated transcription"/>
    <property type="evidence" value="ECO:0007669"/>
    <property type="project" value="InterPro"/>
</dbReference>
<dbReference type="InterPro" id="IPR007050">
    <property type="entry name" value="HTH_bacterioopsin"/>
</dbReference>
<dbReference type="Pfam" id="PF04967">
    <property type="entry name" value="HTH_10"/>
    <property type="match status" value="1"/>
</dbReference>
<evidence type="ECO:0000259" key="4">
    <source>
        <dbReference type="Pfam" id="PF24278"/>
    </source>
</evidence>
<dbReference type="AlphaFoldDB" id="A0A1I6LUR6"/>
<proteinExistence type="predicted"/>
<dbReference type="GO" id="GO:0003677">
    <property type="term" value="F:DNA binding"/>
    <property type="evidence" value="ECO:0007669"/>
    <property type="project" value="InterPro"/>
</dbReference>
<sequence>MRSENDERENGQRMRALIFTLGQRNEPHIAYRMFGTDSEFERERVYHLNVLEDGTAVLFGKLRGDIERARTLLEEDADVLGYSISGQGSRSGLVFVHARPPPEIKRFLQLPRTHEVFFDFPIEGAERGGLRVTMIGETNSALQEALADVPAELDVTVERIGAYPEVGGNVVSLLTDRQREVLDVALDLGYYDVPRKATHRDIADQMGLSVGTVGEHLQKIEARVFNGIVS</sequence>
<feature type="domain" description="HVO-0513-like N-terminal" evidence="4">
    <location>
        <begin position="28"/>
        <end position="163"/>
    </location>
</feature>
<feature type="domain" description="HTH bat-type" evidence="3">
    <location>
        <begin position="174"/>
        <end position="225"/>
    </location>
</feature>
<organism evidence="5 6">
    <name type="scientific">Halomicrobium zhouii</name>
    <dbReference type="NCBI Taxonomy" id="767519"/>
    <lineage>
        <taxon>Archaea</taxon>
        <taxon>Methanobacteriati</taxon>
        <taxon>Methanobacteriota</taxon>
        <taxon>Stenosarchaea group</taxon>
        <taxon>Halobacteria</taxon>
        <taxon>Halobacteriales</taxon>
        <taxon>Haloarculaceae</taxon>
        <taxon>Halomicrobium</taxon>
    </lineage>
</organism>
<dbReference type="PANTHER" id="PTHR34236:SF1">
    <property type="entry name" value="DIMETHYL SULFOXIDE REDUCTASE TRANSCRIPTIONAL ACTIVATOR"/>
    <property type="match status" value="1"/>
</dbReference>
<evidence type="ECO:0000256" key="2">
    <source>
        <dbReference type="ARBA" id="ARBA00023163"/>
    </source>
</evidence>
<evidence type="ECO:0000313" key="5">
    <source>
        <dbReference type="EMBL" id="SFS07189.1"/>
    </source>
</evidence>
<accession>A0A1I6LUR6</accession>
<protein>
    <submittedName>
        <fullName evidence="5">HTH DNA binding domain-containing protein</fullName>
    </submittedName>
</protein>
<dbReference type="STRING" id="767519.SAMN05216559_3170"/>
<dbReference type="SUPFAM" id="SSF46894">
    <property type="entry name" value="C-terminal effector domain of the bipartite response regulators"/>
    <property type="match status" value="1"/>
</dbReference>
<dbReference type="InterPro" id="IPR016032">
    <property type="entry name" value="Sig_transdc_resp-reg_C-effctor"/>
</dbReference>
<dbReference type="Pfam" id="PF24278">
    <property type="entry name" value="HVO_0513_N"/>
    <property type="match status" value="1"/>
</dbReference>
<keyword evidence="2" id="KW-0804">Transcription</keyword>
<dbReference type="OrthoDB" id="194393at2157"/>
<dbReference type="InterPro" id="IPR036388">
    <property type="entry name" value="WH-like_DNA-bd_sf"/>
</dbReference>
<dbReference type="PANTHER" id="PTHR34236">
    <property type="entry name" value="DIMETHYL SULFOXIDE REDUCTASE TRANSCRIPTIONAL ACTIVATOR"/>
    <property type="match status" value="1"/>
</dbReference>
<evidence type="ECO:0000259" key="3">
    <source>
        <dbReference type="Pfam" id="PF04967"/>
    </source>
</evidence>
<keyword evidence="1" id="KW-0805">Transcription regulation</keyword>
<reference evidence="5 6" key="1">
    <citation type="submission" date="2016-10" db="EMBL/GenBank/DDBJ databases">
        <authorList>
            <person name="de Groot N.N."/>
        </authorList>
    </citation>
    <scope>NUCLEOTIDE SEQUENCE [LARGE SCALE GENOMIC DNA]</scope>
    <source>
        <strain evidence="5 6">CGMCC 1.10457</strain>
    </source>
</reference>
<dbReference type="Gene3D" id="1.10.10.10">
    <property type="entry name" value="Winged helix-like DNA-binding domain superfamily/Winged helix DNA-binding domain"/>
    <property type="match status" value="1"/>
</dbReference>
<gene>
    <name evidence="5" type="ORF">SAMN05216559_3170</name>
</gene>
<dbReference type="RefSeq" id="WP_218155575.1">
    <property type="nucleotide sequence ID" value="NZ_FOZK01000003.1"/>
</dbReference>